<evidence type="ECO:0000256" key="1">
    <source>
        <dbReference type="ARBA" id="ARBA00022714"/>
    </source>
</evidence>
<keyword evidence="3" id="KW-0408">Iron</keyword>
<dbReference type="InterPro" id="IPR036922">
    <property type="entry name" value="Rieske_2Fe-2S_sf"/>
</dbReference>
<name>A0A345PE58_9BACI</name>
<gene>
    <name evidence="6" type="ORF">CUC15_04765</name>
</gene>
<sequence>MDGFTFVGKTDEFEDEDMEQYTVNGYPVILNYVEGEFYACHAICTHEYAELIDGDLDGHTITCPLHFACFDLRNGAVLESPATKPLLVFEVKIQNDEIWIKNEPKGGKE</sequence>
<evidence type="ECO:0000256" key="3">
    <source>
        <dbReference type="ARBA" id="ARBA00023004"/>
    </source>
</evidence>
<dbReference type="AlphaFoldDB" id="A0A345PE58"/>
<proteinExistence type="predicted"/>
<dbReference type="SUPFAM" id="SSF50022">
    <property type="entry name" value="ISP domain"/>
    <property type="match status" value="1"/>
</dbReference>
<dbReference type="KEGG" id="ocn:CUC15_04765"/>
<dbReference type="InterPro" id="IPR017941">
    <property type="entry name" value="Rieske_2Fe-2S"/>
</dbReference>
<dbReference type="OrthoDB" id="593800at2"/>
<dbReference type="PANTHER" id="PTHR21496">
    <property type="entry name" value="FERREDOXIN-RELATED"/>
    <property type="match status" value="1"/>
</dbReference>
<reference evidence="7" key="1">
    <citation type="submission" date="2017-11" db="EMBL/GenBank/DDBJ databases">
        <authorList>
            <person name="Zhu W."/>
        </authorList>
    </citation>
    <scope>NUCLEOTIDE SEQUENCE [LARGE SCALE GENOMIC DNA]</scope>
    <source>
        <strain evidence="7">160</strain>
    </source>
</reference>
<keyword evidence="2" id="KW-0479">Metal-binding</keyword>
<dbReference type="EMBL" id="CP024848">
    <property type="protein sequence ID" value="AXI08288.1"/>
    <property type="molecule type" value="Genomic_DNA"/>
</dbReference>
<dbReference type="GO" id="GO:0016705">
    <property type="term" value="F:oxidoreductase activity, acting on paired donors, with incorporation or reduction of molecular oxygen"/>
    <property type="evidence" value="ECO:0007669"/>
    <property type="project" value="UniProtKB-ARBA"/>
</dbReference>
<evidence type="ECO:0000256" key="2">
    <source>
        <dbReference type="ARBA" id="ARBA00022723"/>
    </source>
</evidence>
<dbReference type="Gene3D" id="2.102.10.10">
    <property type="entry name" value="Rieske [2Fe-2S] iron-sulphur domain"/>
    <property type="match status" value="1"/>
</dbReference>
<protein>
    <submittedName>
        <fullName evidence="6">Rieske (2Fe-2S) protein</fullName>
    </submittedName>
</protein>
<evidence type="ECO:0000259" key="5">
    <source>
        <dbReference type="PROSITE" id="PS51296"/>
    </source>
</evidence>
<keyword evidence="1" id="KW-0001">2Fe-2S</keyword>
<dbReference type="Pfam" id="PF00355">
    <property type="entry name" value="Rieske"/>
    <property type="match status" value="1"/>
</dbReference>
<organism evidence="6 7">
    <name type="scientific">Oceanobacillus zhaokaii</name>
    <dbReference type="NCBI Taxonomy" id="2052660"/>
    <lineage>
        <taxon>Bacteria</taxon>
        <taxon>Bacillati</taxon>
        <taxon>Bacillota</taxon>
        <taxon>Bacilli</taxon>
        <taxon>Bacillales</taxon>
        <taxon>Bacillaceae</taxon>
        <taxon>Oceanobacillus</taxon>
    </lineage>
</organism>
<evidence type="ECO:0000313" key="6">
    <source>
        <dbReference type="EMBL" id="AXI08288.1"/>
    </source>
</evidence>
<dbReference type="PANTHER" id="PTHR21496:SF23">
    <property type="entry name" value="3-PHENYLPROPIONATE_CINNAMIC ACID DIOXYGENASE FERREDOXIN SUBUNIT"/>
    <property type="match status" value="1"/>
</dbReference>
<dbReference type="GO" id="GO:0046872">
    <property type="term" value="F:metal ion binding"/>
    <property type="evidence" value="ECO:0007669"/>
    <property type="project" value="UniProtKB-KW"/>
</dbReference>
<accession>A0A345PE58</accession>
<keyword evidence="4" id="KW-0411">Iron-sulfur</keyword>
<evidence type="ECO:0000313" key="7">
    <source>
        <dbReference type="Proteomes" id="UP000253908"/>
    </source>
</evidence>
<dbReference type="RefSeq" id="WP_114915581.1">
    <property type="nucleotide sequence ID" value="NZ_CP024848.1"/>
</dbReference>
<dbReference type="GO" id="GO:0051537">
    <property type="term" value="F:2 iron, 2 sulfur cluster binding"/>
    <property type="evidence" value="ECO:0007669"/>
    <property type="project" value="UniProtKB-KW"/>
</dbReference>
<dbReference type="Proteomes" id="UP000253908">
    <property type="component" value="Chromosome"/>
</dbReference>
<dbReference type="GO" id="GO:0004497">
    <property type="term" value="F:monooxygenase activity"/>
    <property type="evidence" value="ECO:0007669"/>
    <property type="project" value="UniProtKB-ARBA"/>
</dbReference>
<dbReference type="PROSITE" id="PS51296">
    <property type="entry name" value="RIESKE"/>
    <property type="match status" value="1"/>
</dbReference>
<keyword evidence="7" id="KW-1185">Reference proteome</keyword>
<dbReference type="CDD" id="cd03528">
    <property type="entry name" value="Rieske_RO_ferredoxin"/>
    <property type="match status" value="1"/>
</dbReference>
<feature type="domain" description="Rieske" evidence="5">
    <location>
        <begin position="5"/>
        <end position="100"/>
    </location>
</feature>
<evidence type="ECO:0000256" key="4">
    <source>
        <dbReference type="ARBA" id="ARBA00023014"/>
    </source>
</evidence>